<reference evidence="2 3" key="1">
    <citation type="submission" date="2024-01" db="EMBL/GenBank/DDBJ databases">
        <title>The genomes of 5 underutilized Papilionoideae crops provide insights into root nodulation and disease resistanc.</title>
        <authorList>
            <person name="Yuan L."/>
        </authorList>
    </citation>
    <scope>NUCLEOTIDE SEQUENCE [LARGE SCALE GENOMIC DNA]</scope>
    <source>
        <strain evidence="2">ZHUSHIDOU_FW_LH</strain>
        <tissue evidence="2">Leaf</tissue>
    </source>
</reference>
<gene>
    <name evidence="2" type="ORF">RIF29_35168</name>
</gene>
<dbReference type="AlphaFoldDB" id="A0AAN9E9N2"/>
<accession>A0AAN9E9N2</accession>
<organism evidence="2 3">
    <name type="scientific">Crotalaria pallida</name>
    <name type="common">Smooth rattlebox</name>
    <name type="synonym">Crotalaria striata</name>
    <dbReference type="NCBI Taxonomy" id="3830"/>
    <lineage>
        <taxon>Eukaryota</taxon>
        <taxon>Viridiplantae</taxon>
        <taxon>Streptophyta</taxon>
        <taxon>Embryophyta</taxon>
        <taxon>Tracheophyta</taxon>
        <taxon>Spermatophyta</taxon>
        <taxon>Magnoliopsida</taxon>
        <taxon>eudicotyledons</taxon>
        <taxon>Gunneridae</taxon>
        <taxon>Pentapetalae</taxon>
        <taxon>rosids</taxon>
        <taxon>fabids</taxon>
        <taxon>Fabales</taxon>
        <taxon>Fabaceae</taxon>
        <taxon>Papilionoideae</taxon>
        <taxon>50 kb inversion clade</taxon>
        <taxon>genistoids sensu lato</taxon>
        <taxon>core genistoids</taxon>
        <taxon>Crotalarieae</taxon>
        <taxon>Crotalaria</taxon>
    </lineage>
</organism>
<dbReference type="EMBL" id="JAYWIO010000007">
    <property type="protein sequence ID" value="KAK7251725.1"/>
    <property type="molecule type" value="Genomic_DNA"/>
</dbReference>
<sequence length="215" mass="23281">MATTEEGMHSPVTVLANKGDSVEANPNDQNMVESIPANIGEKGIDGATIGEPTHGEWLVVTRKKRNKPKNSRPCKSNDKERVNSATAQARVHGARDDVGPAQDFAVQHVDNMVKCGPGKRSRMKGKHATPTHILLRNAGVKNIANEPTPKTLPKSVSFQAGNFGVTVPRLVKDTQMITPTWEEGATNNSGMDFVPETQLVFDPGQTKFNKAFMQG</sequence>
<evidence type="ECO:0000313" key="2">
    <source>
        <dbReference type="EMBL" id="KAK7251725.1"/>
    </source>
</evidence>
<evidence type="ECO:0000256" key="1">
    <source>
        <dbReference type="SAM" id="MobiDB-lite"/>
    </source>
</evidence>
<evidence type="ECO:0000313" key="3">
    <source>
        <dbReference type="Proteomes" id="UP001372338"/>
    </source>
</evidence>
<feature type="region of interest" description="Disordered" evidence="1">
    <location>
        <begin position="1"/>
        <end position="29"/>
    </location>
</feature>
<comment type="caution">
    <text evidence="2">The sequence shown here is derived from an EMBL/GenBank/DDBJ whole genome shotgun (WGS) entry which is preliminary data.</text>
</comment>
<proteinExistence type="predicted"/>
<keyword evidence="3" id="KW-1185">Reference proteome</keyword>
<feature type="region of interest" description="Disordered" evidence="1">
    <location>
        <begin position="63"/>
        <end position="83"/>
    </location>
</feature>
<feature type="compositionally biased region" description="Basic residues" evidence="1">
    <location>
        <begin position="63"/>
        <end position="72"/>
    </location>
</feature>
<name>A0AAN9E9N2_CROPI</name>
<dbReference type="Proteomes" id="UP001372338">
    <property type="component" value="Unassembled WGS sequence"/>
</dbReference>
<protein>
    <submittedName>
        <fullName evidence="2">Uncharacterized protein</fullName>
    </submittedName>
</protein>